<dbReference type="InterPro" id="IPR001117">
    <property type="entry name" value="Cu-oxidase_2nd"/>
</dbReference>
<evidence type="ECO:0000256" key="1">
    <source>
        <dbReference type="ARBA" id="ARBA00010609"/>
    </source>
</evidence>
<name>A0AAN8V5H8_9MAGN</name>
<sequence length="318" mass="35255">VVMTNITRLCSTKPIVTVNGLFPGPTIVLVKVVDHVQYYVSIHCTYMLRIINAALNEELFFKIAGHELTVVEVDATYYMIAASTVMDSPIPIDNVTATAALNYLGTLSNAATARTKTRTQNATAVATKFTNSLRSLNSVEYPARVPLTIDHSLFFTIGLGATPCAACHSGFKFIDDINDVSFVMPKVSLLQAHFFNISGVFTDDFPGHSPIVFNYTGTQPTNLQTMNGTKVYWLSFNSTVQLVLQDTGMTTPENHPIHLHGFNFFWSGIHLESLLEVDLPLGLWFMHCHLELHTTWRLKMAFVIDNGKGPDESHLPKC</sequence>
<dbReference type="Pfam" id="PF00394">
    <property type="entry name" value="Cu-oxidase"/>
    <property type="match status" value="1"/>
</dbReference>
<comment type="similarity">
    <text evidence="1">Belongs to the multicopper oxidase family.</text>
</comment>
<dbReference type="Proteomes" id="UP001370490">
    <property type="component" value="Unassembled WGS sequence"/>
</dbReference>
<dbReference type="InterPro" id="IPR008972">
    <property type="entry name" value="Cupredoxin"/>
</dbReference>
<dbReference type="Pfam" id="PF07731">
    <property type="entry name" value="Cu-oxidase_2"/>
    <property type="match status" value="2"/>
</dbReference>
<evidence type="ECO:0000259" key="3">
    <source>
        <dbReference type="Pfam" id="PF00394"/>
    </source>
</evidence>
<reference evidence="5 6" key="1">
    <citation type="submission" date="2023-12" db="EMBL/GenBank/DDBJ databases">
        <title>A high-quality genome assembly for Dillenia turbinata (Dilleniales).</title>
        <authorList>
            <person name="Chanderbali A."/>
        </authorList>
    </citation>
    <scope>NUCLEOTIDE SEQUENCE [LARGE SCALE GENOMIC DNA]</scope>
    <source>
        <strain evidence="5">LSX21</strain>
        <tissue evidence="5">Leaf</tissue>
    </source>
</reference>
<dbReference type="EMBL" id="JBAMMX010000015">
    <property type="protein sequence ID" value="KAK6927054.1"/>
    <property type="molecule type" value="Genomic_DNA"/>
</dbReference>
<dbReference type="InterPro" id="IPR045087">
    <property type="entry name" value="Cu-oxidase_fam"/>
</dbReference>
<proteinExistence type="inferred from homology"/>
<dbReference type="PANTHER" id="PTHR11709:SF319">
    <property type="entry name" value="LACCASE-16"/>
    <property type="match status" value="1"/>
</dbReference>
<evidence type="ECO:0000256" key="2">
    <source>
        <dbReference type="ARBA" id="ARBA00023180"/>
    </source>
</evidence>
<feature type="non-terminal residue" evidence="5">
    <location>
        <position position="1"/>
    </location>
</feature>
<evidence type="ECO:0000259" key="4">
    <source>
        <dbReference type="Pfam" id="PF07731"/>
    </source>
</evidence>
<accession>A0AAN8V5H8</accession>
<feature type="domain" description="Plastocyanin-like" evidence="4">
    <location>
        <begin position="205"/>
        <end position="266"/>
    </location>
</feature>
<dbReference type="SUPFAM" id="SSF49503">
    <property type="entry name" value="Cupredoxins"/>
    <property type="match status" value="2"/>
</dbReference>
<dbReference type="PANTHER" id="PTHR11709">
    <property type="entry name" value="MULTI-COPPER OXIDASE"/>
    <property type="match status" value="1"/>
</dbReference>
<feature type="domain" description="Plastocyanin-like" evidence="3">
    <location>
        <begin position="45"/>
        <end position="77"/>
    </location>
</feature>
<organism evidence="5 6">
    <name type="scientific">Dillenia turbinata</name>
    <dbReference type="NCBI Taxonomy" id="194707"/>
    <lineage>
        <taxon>Eukaryota</taxon>
        <taxon>Viridiplantae</taxon>
        <taxon>Streptophyta</taxon>
        <taxon>Embryophyta</taxon>
        <taxon>Tracheophyta</taxon>
        <taxon>Spermatophyta</taxon>
        <taxon>Magnoliopsida</taxon>
        <taxon>eudicotyledons</taxon>
        <taxon>Gunneridae</taxon>
        <taxon>Pentapetalae</taxon>
        <taxon>Dilleniales</taxon>
        <taxon>Dilleniaceae</taxon>
        <taxon>Dillenia</taxon>
    </lineage>
</organism>
<comment type="caution">
    <text evidence="5">The sequence shown here is derived from an EMBL/GenBank/DDBJ whole genome shotgun (WGS) entry which is preliminary data.</text>
</comment>
<keyword evidence="6" id="KW-1185">Reference proteome</keyword>
<feature type="domain" description="Plastocyanin-like" evidence="4">
    <location>
        <begin position="282"/>
        <end position="307"/>
    </location>
</feature>
<evidence type="ECO:0000313" key="6">
    <source>
        <dbReference type="Proteomes" id="UP001370490"/>
    </source>
</evidence>
<dbReference type="GO" id="GO:0005507">
    <property type="term" value="F:copper ion binding"/>
    <property type="evidence" value="ECO:0007669"/>
    <property type="project" value="InterPro"/>
</dbReference>
<gene>
    <name evidence="5" type="ORF">RJ641_008773</name>
</gene>
<dbReference type="InterPro" id="IPR011706">
    <property type="entry name" value="Cu-oxidase_C"/>
</dbReference>
<dbReference type="Gene3D" id="2.60.40.420">
    <property type="entry name" value="Cupredoxins - blue copper proteins"/>
    <property type="match status" value="2"/>
</dbReference>
<dbReference type="GO" id="GO:0016491">
    <property type="term" value="F:oxidoreductase activity"/>
    <property type="evidence" value="ECO:0007669"/>
    <property type="project" value="InterPro"/>
</dbReference>
<protein>
    <submittedName>
        <fullName evidence="5">Multicopper oxidase, type 1</fullName>
    </submittedName>
</protein>
<evidence type="ECO:0000313" key="5">
    <source>
        <dbReference type="EMBL" id="KAK6927054.1"/>
    </source>
</evidence>
<keyword evidence="2" id="KW-0325">Glycoprotein</keyword>
<dbReference type="AlphaFoldDB" id="A0AAN8V5H8"/>